<dbReference type="SUPFAM" id="SSF109998">
    <property type="entry name" value="Triger factor/SurA peptide-binding domain-like"/>
    <property type="match status" value="1"/>
</dbReference>
<protein>
    <recommendedName>
        <fullName evidence="3">Parvulin-like PPIase</fullName>
    </recommendedName>
</protein>
<dbReference type="Proteomes" id="UP000053235">
    <property type="component" value="Unassembled WGS sequence"/>
</dbReference>
<gene>
    <name evidence="1" type="ORF">LAX5112_00294</name>
</gene>
<accession>A0A0M6ZQP1</accession>
<sequence length="292" mass="33002">MTSKASAEKPQEGEQPEVSLLRRFLREPLLHFLLLAAGLFVAQGMISGDERELIVVDAEAQKYLFSQEEDLRLRPLTESDKQRIVDTFIEEEILVREAKARGFTDSSRVRALLVQNMRFFIGSDVPEPTEDELRAHFEGNLDTFTSPPSLDLNHVMFSDPDTVPDGILDALNQAEDPSALGVLDTRLGYRLRFLDQRRLVGLFGVEPAKDLLAVTEDDREWRGPYASPAGSIHFLRVINRNPPRTPTYELAKDWISTHWLSAKSNDLLDAALDDMRQNYVVVVEPVEGGRND</sequence>
<evidence type="ECO:0000313" key="1">
    <source>
        <dbReference type="EMBL" id="CTQ64430.1"/>
    </source>
</evidence>
<evidence type="ECO:0008006" key="3">
    <source>
        <dbReference type="Google" id="ProtNLM"/>
    </source>
</evidence>
<proteinExistence type="predicted"/>
<evidence type="ECO:0000313" key="2">
    <source>
        <dbReference type="Proteomes" id="UP000053235"/>
    </source>
</evidence>
<dbReference type="OrthoDB" id="9768393at2"/>
<dbReference type="AlphaFoldDB" id="A0A0M6ZQP1"/>
<dbReference type="STRING" id="388408.LAX5112_00294"/>
<keyword evidence="2" id="KW-1185">Reference proteome</keyword>
<dbReference type="InterPro" id="IPR027304">
    <property type="entry name" value="Trigger_fact/SurA_dom_sf"/>
</dbReference>
<reference evidence="2" key="1">
    <citation type="submission" date="2015-07" db="EMBL/GenBank/DDBJ databases">
        <authorList>
            <person name="Rodrigo-Torres Lidia"/>
            <person name="Arahal R.David."/>
        </authorList>
    </citation>
    <scope>NUCLEOTIDE SEQUENCE [LARGE SCALE GENOMIC DNA]</scope>
    <source>
        <strain evidence="2">CECT 5112</strain>
    </source>
</reference>
<organism evidence="1 2">
    <name type="scientific">Roseibium alexandrii</name>
    <dbReference type="NCBI Taxonomy" id="388408"/>
    <lineage>
        <taxon>Bacteria</taxon>
        <taxon>Pseudomonadati</taxon>
        <taxon>Pseudomonadota</taxon>
        <taxon>Alphaproteobacteria</taxon>
        <taxon>Hyphomicrobiales</taxon>
        <taxon>Stappiaceae</taxon>
        <taxon>Roseibium</taxon>
    </lineage>
</organism>
<dbReference type="RefSeq" id="WP_055670271.1">
    <property type="nucleotide sequence ID" value="NZ_CXWD01000001.1"/>
</dbReference>
<name>A0A0M6ZQP1_9HYPH</name>
<dbReference type="EMBL" id="CXWD01000001">
    <property type="protein sequence ID" value="CTQ64430.1"/>
    <property type="molecule type" value="Genomic_DNA"/>
</dbReference>